<dbReference type="InterPro" id="IPR036388">
    <property type="entry name" value="WH-like_DNA-bd_sf"/>
</dbReference>
<sequence>MTVPVASRYGRGLHGWLVDELGQILVANPPDAVPALDPVSVGERFGVSRTVVREAFRVLEAKGLLSARPNVGTQLRPRSEWNLFDSQVIKWRIHSQEMPDQMKELLELRTAIEPFAAGLAAARIAPDQRSSLETARDALVAAFEAHDLSAFTRADIELHASLLDASGNPMIAQLAVVVTSALRAREELQLRPETLSAYATDLHVQLVDAVLAGSADEAEARMRELVASVSHSLGDDLPPT</sequence>
<dbReference type="RefSeq" id="WP_176731645.1">
    <property type="nucleotide sequence ID" value="NZ_FMHV01000002.1"/>
</dbReference>
<keyword evidence="6" id="KW-1185">Reference proteome</keyword>
<dbReference type="InterPro" id="IPR008920">
    <property type="entry name" value="TF_FadR/GntR_C"/>
</dbReference>
<dbReference type="GO" id="GO:0003700">
    <property type="term" value="F:DNA-binding transcription factor activity"/>
    <property type="evidence" value="ECO:0007669"/>
    <property type="project" value="InterPro"/>
</dbReference>
<dbReference type="InterPro" id="IPR000524">
    <property type="entry name" value="Tscrpt_reg_HTH_GntR"/>
</dbReference>
<organism evidence="5 6">
    <name type="scientific">Micromonospora rhizosphaerae</name>
    <dbReference type="NCBI Taxonomy" id="568872"/>
    <lineage>
        <taxon>Bacteria</taxon>
        <taxon>Bacillati</taxon>
        <taxon>Actinomycetota</taxon>
        <taxon>Actinomycetes</taxon>
        <taxon>Micromonosporales</taxon>
        <taxon>Micromonosporaceae</taxon>
        <taxon>Micromonospora</taxon>
    </lineage>
</organism>
<dbReference type="Pfam" id="PF07729">
    <property type="entry name" value="FCD"/>
    <property type="match status" value="1"/>
</dbReference>
<gene>
    <name evidence="5" type="ORF">GA0070624_1957</name>
</gene>
<dbReference type="PANTHER" id="PTHR43537">
    <property type="entry name" value="TRANSCRIPTIONAL REGULATOR, GNTR FAMILY"/>
    <property type="match status" value="1"/>
</dbReference>
<evidence type="ECO:0000256" key="3">
    <source>
        <dbReference type="ARBA" id="ARBA00023163"/>
    </source>
</evidence>
<protein>
    <submittedName>
        <fullName evidence="5">DNA-binding transcriptional regulator, FadR family</fullName>
    </submittedName>
</protein>
<dbReference type="Gene3D" id="1.10.10.10">
    <property type="entry name" value="Winged helix-like DNA-binding domain superfamily/Winged helix DNA-binding domain"/>
    <property type="match status" value="1"/>
</dbReference>
<keyword evidence="1" id="KW-0805">Transcription regulation</keyword>
<dbReference type="Gene3D" id="1.20.120.530">
    <property type="entry name" value="GntR ligand-binding domain-like"/>
    <property type="match status" value="1"/>
</dbReference>
<dbReference type="STRING" id="568872.GA0070624_1957"/>
<evidence type="ECO:0000313" key="6">
    <source>
        <dbReference type="Proteomes" id="UP000199413"/>
    </source>
</evidence>
<dbReference type="Pfam" id="PF00392">
    <property type="entry name" value="GntR"/>
    <property type="match status" value="1"/>
</dbReference>
<reference evidence="6" key="1">
    <citation type="submission" date="2016-06" db="EMBL/GenBank/DDBJ databases">
        <authorList>
            <person name="Varghese N."/>
            <person name="Submissions Spin"/>
        </authorList>
    </citation>
    <scope>NUCLEOTIDE SEQUENCE [LARGE SCALE GENOMIC DNA]</scope>
    <source>
        <strain evidence="6">DSM 45431</strain>
    </source>
</reference>
<accession>A0A1C6RSU0</accession>
<name>A0A1C6RSU0_9ACTN</name>
<dbReference type="GO" id="GO:0003677">
    <property type="term" value="F:DNA binding"/>
    <property type="evidence" value="ECO:0007669"/>
    <property type="project" value="UniProtKB-KW"/>
</dbReference>
<evidence type="ECO:0000256" key="1">
    <source>
        <dbReference type="ARBA" id="ARBA00023015"/>
    </source>
</evidence>
<keyword evidence="2 5" id="KW-0238">DNA-binding</keyword>
<dbReference type="InterPro" id="IPR036390">
    <property type="entry name" value="WH_DNA-bd_sf"/>
</dbReference>
<evidence type="ECO:0000256" key="2">
    <source>
        <dbReference type="ARBA" id="ARBA00023125"/>
    </source>
</evidence>
<dbReference type="Proteomes" id="UP000199413">
    <property type="component" value="Unassembled WGS sequence"/>
</dbReference>
<dbReference type="PANTHER" id="PTHR43537:SF44">
    <property type="entry name" value="GNTR FAMILY REGULATORY PROTEIN"/>
    <property type="match status" value="1"/>
</dbReference>
<evidence type="ECO:0000259" key="4">
    <source>
        <dbReference type="SMART" id="SM00895"/>
    </source>
</evidence>
<dbReference type="SUPFAM" id="SSF46785">
    <property type="entry name" value="Winged helix' DNA-binding domain"/>
    <property type="match status" value="1"/>
</dbReference>
<keyword evidence="3" id="KW-0804">Transcription</keyword>
<evidence type="ECO:0000313" key="5">
    <source>
        <dbReference type="EMBL" id="SCL20278.1"/>
    </source>
</evidence>
<dbReference type="SUPFAM" id="SSF48008">
    <property type="entry name" value="GntR ligand-binding domain-like"/>
    <property type="match status" value="1"/>
</dbReference>
<dbReference type="InterPro" id="IPR011711">
    <property type="entry name" value="GntR_C"/>
</dbReference>
<dbReference type="EMBL" id="FMHV01000002">
    <property type="protein sequence ID" value="SCL20278.1"/>
    <property type="molecule type" value="Genomic_DNA"/>
</dbReference>
<proteinExistence type="predicted"/>
<dbReference type="AlphaFoldDB" id="A0A1C6RSU0"/>
<dbReference type="SMART" id="SM00895">
    <property type="entry name" value="FCD"/>
    <property type="match status" value="1"/>
</dbReference>
<feature type="domain" description="GntR C-terminal" evidence="4">
    <location>
        <begin position="104"/>
        <end position="228"/>
    </location>
</feature>